<evidence type="ECO:0000256" key="1">
    <source>
        <dbReference type="SAM" id="MobiDB-lite"/>
    </source>
</evidence>
<reference evidence="2 3" key="1">
    <citation type="submission" date="2018-01" db="EMBL/GenBank/DDBJ databases">
        <title>Complete genome sequence of Streptomyces lunaelactis MM109T, a Ferroverdin A producer isolated from cave moonmilk deposits.</title>
        <authorList>
            <person name="Naome A."/>
            <person name="Martinet L."/>
            <person name="Maciejewska M."/>
            <person name="Anderssen S."/>
            <person name="Adam D."/>
            <person name="Tenconi E."/>
            <person name="Deflandre B."/>
            <person name="Arguelles-Arias A."/>
            <person name="Calusinska M."/>
            <person name="Copieters W."/>
            <person name="Karim L."/>
            <person name="Hanikenne M."/>
            <person name="Baurain D."/>
            <person name="van Wezel G."/>
            <person name="Smargiasso N."/>
            <person name="de Pauw E."/>
            <person name="Delfosse P."/>
            <person name="Rigali S."/>
        </authorList>
    </citation>
    <scope>NUCLEOTIDE SEQUENCE [LARGE SCALE GENOMIC DNA]</scope>
    <source>
        <strain evidence="2 3">MM109</strain>
        <plasmid evidence="3">Plasmid pslun2</plasmid>
    </source>
</reference>
<proteinExistence type="predicted"/>
<evidence type="ECO:0000313" key="2">
    <source>
        <dbReference type="EMBL" id="AVZ78000.1"/>
    </source>
</evidence>
<dbReference type="EMBL" id="CP026306">
    <property type="protein sequence ID" value="AVZ78000.1"/>
    <property type="molecule type" value="Genomic_DNA"/>
</dbReference>
<geneLocation type="plasmid" evidence="3">
    <name>pslun2</name>
</geneLocation>
<feature type="region of interest" description="Disordered" evidence="1">
    <location>
        <begin position="250"/>
        <end position="287"/>
    </location>
</feature>
<evidence type="ECO:0000313" key="3">
    <source>
        <dbReference type="Proteomes" id="UP000244201"/>
    </source>
</evidence>
<dbReference type="GeneID" id="55661203"/>
<feature type="region of interest" description="Disordered" evidence="1">
    <location>
        <begin position="1"/>
        <end position="35"/>
    </location>
</feature>
<dbReference type="RefSeq" id="WP_108155289.1">
    <property type="nucleotide sequence ID" value="NZ_CP026306.1"/>
</dbReference>
<feature type="compositionally biased region" description="Basic and acidic residues" evidence="1">
    <location>
        <begin position="250"/>
        <end position="264"/>
    </location>
</feature>
<gene>
    <name evidence="2" type="ORF">SLUN_38900</name>
</gene>
<dbReference type="KEGG" id="slk:SLUN_38900"/>
<keyword evidence="2" id="KW-0614">Plasmid</keyword>
<dbReference type="Proteomes" id="UP000244201">
    <property type="component" value="Plasmid pSLUN2"/>
</dbReference>
<dbReference type="AlphaFoldDB" id="A0A2R4TFV5"/>
<organism evidence="2 3">
    <name type="scientific">Streptomyces lunaelactis</name>
    <dbReference type="NCBI Taxonomy" id="1535768"/>
    <lineage>
        <taxon>Bacteria</taxon>
        <taxon>Bacillati</taxon>
        <taxon>Actinomycetota</taxon>
        <taxon>Actinomycetes</taxon>
        <taxon>Kitasatosporales</taxon>
        <taxon>Streptomycetaceae</taxon>
        <taxon>Streptomyces</taxon>
    </lineage>
</organism>
<dbReference type="OrthoDB" id="3961111at2"/>
<accession>A0A2R4TFV5</accession>
<protein>
    <submittedName>
        <fullName evidence="2">Uncharacterized protein</fullName>
    </submittedName>
</protein>
<sequence length="506" mass="55644">MSPKKQSTAARKARAAAREGAKYTEALRSASPDPDAPDWDDLVVSALSAVVAKHGVVPVTVIWNEDARHSMVQRDNGVRWGVAEPAADGVVIREVRNDVGVVAKGTRVPVPHRLADGRVEVASLWPVVWCSNDEPFWRYVHNGWSVEQPGSFPAALDPMCPSPDLPYEVRVYSVPDGIAGEDHTGGAPSWWTRAWCDRLDKAVLLADTAVAHRLSAPERPAGGDCGNVCAEVFEHSTSDLGTLPRRVHRADAHPDRPAVPHRPSDTWPKGRPASTEPTPEPTWFQGEKHPPTYDLRVWSEADGWMTLGWIVGGRGSAGIAAALLRVGTGGPFPFAETWGPRHPDAWNYDWTQEGRELMDRHPDEPYAESTVRYDEKRRQETADLAAALAARSGGALTTEQAAARIEAGGQKYRDFLRVGQICIMDALNEKRLAAEGDERLRMREALDALENHHQVDDWVSELTAAHMASDPRDGHYTAGARRWRRRALQEYLSPGRDVDGVDGLTA</sequence>
<keyword evidence="3" id="KW-1185">Reference proteome</keyword>
<name>A0A2R4TFV5_9ACTN</name>